<reference evidence="2" key="1">
    <citation type="journal article" date="2020" name="Stud. Mycol.">
        <title>101 Dothideomycetes genomes: a test case for predicting lifestyles and emergence of pathogens.</title>
        <authorList>
            <person name="Haridas S."/>
            <person name="Albert R."/>
            <person name="Binder M."/>
            <person name="Bloem J."/>
            <person name="Labutti K."/>
            <person name="Salamov A."/>
            <person name="Andreopoulos B."/>
            <person name="Baker S."/>
            <person name="Barry K."/>
            <person name="Bills G."/>
            <person name="Bluhm B."/>
            <person name="Cannon C."/>
            <person name="Castanera R."/>
            <person name="Culley D."/>
            <person name="Daum C."/>
            <person name="Ezra D."/>
            <person name="Gonzalez J."/>
            <person name="Henrissat B."/>
            <person name="Kuo A."/>
            <person name="Liang C."/>
            <person name="Lipzen A."/>
            <person name="Lutzoni F."/>
            <person name="Magnuson J."/>
            <person name="Mondo S."/>
            <person name="Nolan M."/>
            <person name="Ohm R."/>
            <person name="Pangilinan J."/>
            <person name="Park H.-J."/>
            <person name="Ramirez L."/>
            <person name="Alfaro M."/>
            <person name="Sun H."/>
            <person name="Tritt A."/>
            <person name="Yoshinaga Y."/>
            <person name="Zwiers L.-H."/>
            <person name="Turgeon B."/>
            <person name="Goodwin S."/>
            <person name="Spatafora J."/>
            <person name="Crous P."/>
            <person name="Grigoriev I."/>
        </authorList>
    </citation>
    <scope>NUCLEOTIDE SEQUENCE</scope>
    <source>
        <strain evidence="2">CBS 269.34</strain>
    </source>
</reference>
<feature type="compositionally biased region" description="Basic and acidic residues" evidence="1">
    <location>
        <begin position="9"/>
        <end position="20"/>
    </location>
</feature>
<evidence type="ECO:0000313" key="3">
    <source>
        <dbReference type="Proteomes" id="UP000799750"/>
    </source>
</evidence>
<feature type="region of interest" description="Disordered" evidence="1">
    <location>
        <begin position="1"/>
        <end position="37"/>
    </location>
</feature>
<organism evidence="2 3">
    <name type="scientific">Lophium mytilinum</name>
    <dbReference type="NCBI Taxonomy" id="390894"/>
    <lineage>
        <taxon>Eukaryota</taxon>
        <taxon>Fungi</taxon>
        <taxon>Dikarya</taxon>
        <taxon>Ascomycota</taxon>
        <taxon>Pezizomycotina</taxon>
        <taxon>Dothideomycetes</taxon>
        <taxon>Pleosporomycetidae</taxon>
        <taxon>Mytilinidiales</taxon>
        <taxon>Mytilinidiaceae</taxon>
        <taxon>Lophium</taxon>
    </lineage>
</organism>
<accession>A0A6A6QDM3</accession>
<evidence type="ECO:0000313" key="2">
    <source>
        <dbReference type="EMBL" id="KAF2490241.1"/>
    </source>
</evidence>
<evidence type="ECO:0000256" key="1">
    <source>
        <dbReference type="SAM" id="MobiDB-lite"/>
    </source>
</evidence>
<keyword evidence="3" id="KW-1185">Reference proteome</keyword>
<dbReference type="AlphaFoldDB" id="A0A6A6QDM3"/>
<dbReference type="Proteomes" id="UP000799750">
    <property type="component" value="Unassembled WGS sequence"/>
</dbReference>
<protein>
    <submittedName>
        <fullName evidence="2">Uncharacterized protein</fullName>
    </submittedName>
</protein>
<dbReference type="EMBL" id="MU004197">
    <property type="protein sequence ID" value="KAF2490241.1"/>
    <property type="molecule type" value="Genomic_DNA"/>
</dbReference>
<dbReference type="OrthoDB" id="10338109at2759"/>
<sequence length="321" mass="36057">MPAPYNLRNADHKARKEQEFKTAPAAPNGTRGKHTANTYKAPSHQPALPNFQTLGMLGQVPLTVHPTARNKWAGYREKPSQFDIADNTTTIKVEPSSQDVPFEKDDRVVSVWKEGSQLVDAQGRPVELATEEDEGVISLGISQIDLQDRTDITMPDAESTPKGRFDGVEIQDTYFESDDEEYPDEDFQTAADGLAKTEVACSRHCDEDMATRLHAIAPRTEIAYRNCILDGIERIFLLEQAKAEKYAGYVVRPLVVIATDHARYLMRDRDNDIEHRGLDVYYVDSQTEWAKWAVKAAKAGLFHLPRGQCGSLRDQVLDRDP</sequence>
<gene>
    <name evidence="2" type="ORF">BU16DRAFT_543591</name>
</gene>
<proteinExistence type="predicted"/>
<name>A0A6A6QDM3_9PEZI</name>